<sequence>MLLDELDLPLDDVVVVDRLAIADYNESNILPQDEATLRRLQDWLRPTKHKEDGSELKKHSSSHLEGTSQWLLDSPIFQQWHDSRNDGILWIRGVPGTGKSVLASRLIHHLSSEEFPVLYFFFRHTIQSNHRPESALRDWLAQALPFSPPLQLAIKNLIYRPICLDFVDDLSLVELWHLVRLAVRDMPRAYCVIDALDEMDNNSLESFLQLVDQLGNMQPDRIKLIITSRPIATIEKMVRNLKLLDIRLDKKAINPDISTYIEHRLAASKLSPETRVAVKDAVLKKADGLFLYAKLTMDKVAELQKKSETEILQSIDRMPANLSVMYKNILREHMDRTELPDGLQMLVLRLVTHATRPLRLLEISDCLKVTQLQYGQDTGIMKNHVRVCCGPLLEVLPDETVRVVHHSLTEYLFGLDRSPDDDHIPPFEPGATHNLLANLCLSYLQSGHLGKVKFQDFSDVIEIVMSTNQDLPPFLNYAIKNWHVHIKEAAGRGFPQQETNERIFSLLMVPTHVKILATLAEKPRWENGFQGHRDPEAPLATEVLIFSIKLGLTSFIGSLLERCDGKALKFHGFSQIYPPLHQAADDGKLDIVRLLIEHGAELDEHDYKGCTPLHRALDGGPRTKGEVRTVIIDSLLKAGADPWKDESKRLYGRGLPIQKAFEAVDRTVTELFLPYIKTQGQANKALGWIINGSRDLGVLTSILNLGLADINDHAKSPTPLFQACKQVDPMMVSILLKAGADPNVNQLFPKMSMFPKLGASRDEMEMAGPNALHALAVPHSPSRDPFNVYQGSAAFPNKYPPDDEAVRECFRLVMDAGADVNHVDNAGNTPLHLAEIPLMAQLLLEGRADITAINCCNSTPLHTAQNLDVMMMILNKTDIGIRDRESKTMFFRLLEVPGTRRDRGFRSLQGALQLLDLGVDAQAVDNEGSTALHYLASTEEEIASPEGLQLLHRLMQDGVNPNLHNANGEAAIHNLAIHCRHSGTVSPPCLRTFIELTKADINAVDSKGQTLLFSSIDRAPTWNTCMETEKSESLIFIMADLGARFDVTDKQGRTLLHAAVRKCQNDREYNVLRRLIDRFIELGADPLRADLEGNTIWHEAIPKYAGEEAQGSPSLETLQSITALGIDPKKANNQGITPFHLLCKYNQPAPKTALFEYLWQQNGGDVNMRDNNGVTALHIVSTYSTDFTKSLLELGADARLVTKEGMNVFHLTSRCRRSNTIGLFLDWFRERTTKEELTKLLNLKDNHGRSPLYYACASDRFQSVEFLINAGAVVEMETYEGSALNGCVQAEEEMKNWQSSPSQTHPPDSGGVLVGDTRRPRNAPIEGRLQETLDLIIANAATSNWHLIDVAIAAAVEMAATENLNPREKPYGVYRVRRPDHDYTVECLVRARKSLGVEDELLCAPELQQCLQRRENIVKDFSVEKECRYGECYKLPWLVHRLKEQKCYEAIPGYINKLSPKPKDLHSVLVNLAKGGMVRILDTLLTPETILSSGMTKDGGLSSLMRAACESTEPNMPVIRLLVSKGVDLGKKKSPECSFLHVLSQGRREQFSRRGQRPLWHAPWWHTGQALPYLINEGACLETRDREGLTPLNASLDDIEKSAWRPKATEMLLQAGADPNSVDYKGKSCLARAAGNKTVFKLLVGHGAIIDPSLLTSAILAKDVGMVEMILSSGADPNVPRPPSPPSPDEKRRRETEMYTFVPFDGVYPLDMVIYMIDDSTASEVDIEAYLRMVEMLLEFGADPNARFYHNTVAHKALRRHVKYGDSMPLEMHLNRRATGSIRRKYLDLILQHPTLDIDLKDDAGVPLLHVALEEADETSTRILIDRGADLYARDNLDRTILHIRPSLLSEKSLFDEIIALAPELLYEVNKVGRTPLHHALGGRGRFGYLGRTERAEAFPQMLTAAGASVLAKDENGDTPLHLLLQGKWYLLVHEDGSEVWEGPVYPTMELLLSKGADINARNEMGETPIFAFFREGDFHVDMTRVYPDKCFGHCSCLYHSEVERQAMEEKRPVLWALFQKVGVDWTAVNAKGQSLLHVVANRGGCGSCFTRLERFKLLMGKGLDPLVEDREHRTALDIAAANRAHDIMELFKLD</sequence>
<dbReference type="PANTHER" id="PTHR24189">
    <property type="entry name" value="MYOTROPHIN"/>
    <property type="match status" value="1"/>
</dbReference>
<evidence type="ECO:0000256" key="2">
    <source>
        <dbReference type="ARBA" id="ARBA00023043"/>
    </source>
</evidence>
<dbReference type="EMBL" id="JAAOAO010000280">
    <property type="protein sequence ID" value="KAF5550805.1"/>
    <property type="molecule type" value="Genomic_DNA"/>
</dbReference>
<evidence type="ECO:0000313" key="6">
    <source>
        <dbReference type="EMBL" id="KAF5550805.1"/>
    </source>
</evidence>
<evidence type="ECO:0000256" key="3">
    <source>
        <dbReference type="PROSITE-ProRule" id="PRU00023"/>
    </source>
</evidence>
<dbReference type="InterPro" id="IPR036770">
    <property type="entry name" value="Ankyrin_rpt-contain_sf"/>
</dbReference>
<feature type="repeat" description="ANK" evidence="3">
    <location>
        <begin position="575"/>
        <end position="607"/>
    </location>
</feature>
<dbReference type="SUPFAM" id="SSF52540">
    <property type="entry name" value="P-loop containing nucleoside triphosphate hydrolases"/>
    <property type="match status" value="1"/>
</dbReference>
<dbReference type="Pfam" id="PF24883">
    <property type="entry name" value="NPHP3_N"/>
    <property type="match status" value="1"/>
</dbReference>
<dbReference type="PROSITE" id="PS50297">
    <property type="entry name" value="ANK_REP_REGION"/>
    <property type="match status" value="3"/>
</dbReference>
<feature type="region of interest" description="Disordered" evidence="4">
    <location>
        <begin position="1292"/>
        <end position="1324"/>
    </location>
</feature>
<feature type="domain" description="NACHT" evidence="5">
    <location>
        <begin position="87"/>
        <end position="230"/>
    </location>
</feature>
<feature type="repeat" description="ANK" evidence="3">
    <location>
        <begin position="1804"/>
        <end position="1836"/>
    </location>
</feature>
<organism evidence="6 7">
    <name type="scientific">Fusarium napiforme</name>
    <dbReference type="NCBI Taxonomy" id="42672"/>
    <lineage>
        <taxon>Eukaryota</taxon>
        <taxon>Fungi</taxon>
        <taxon>Dikarya</taxon>
        <taxon>Ascomycota</taxon>
        <taxon>Pezizomycotina</taxon>
        <taxon>Sordariomycetes</taxon>
        <taxon>Hypocreomycetidae</taxon>
        <taxon>Hypocreales</taxon>
        <taxon>Nectriaceae</taxon>
        <taxon>Fusarium</taxon>
        <taxon>Fusarium fujikuroi species complex</taxon>
    </lineage>
</organism>
<dbReference type="InterPro" id="IPR056884">
    <property type="entry name" value="NPHP3-like_N"/>
</dbReference>
<feature type="region of interest" description="Disordered" evidence="4">
    <location>
        <begin position="1673"/>
        <end position="1694"/>
    </location>
</feature>
<dbReference type="Proteomes" id="UP000574317">
    <property type="component" value="Unassembled WGS sequence"/>
</dbReference>
<dbReference type="InterPro" id="IPR007111">
    <property type="entry name" value="NACHT_NTPase"/>
</dbReference>
<proteinExistence type="predicted"/>
<reference evidence="6 7" key="1">
    <citation type="submission" date="2020-05" db="EMBL/GenBank/DDBJ databases">
        <title>Identification and distribution of gene clusters putatively required for synthesis of sphingolipid metabolism inhibitors in phylogenetically diverse species of the filamentous fungus Fusarium.</title>
        <authorList>
            <person name="Kim H.-S."/>
            <person name="Busman M."/>
            <person name="Brown D.W."/>
            <person name="Divon H."/>
            <person name="Uhlig S."/>
            <person name="Proctor R.H."/>
        </authorList>
    </citation>
    <scope>NUCLEOTIDE SEQUENCE [LARGE SCALE GENOMIC DNA]</scope>
    <source>
        <strain evidence="6 7">NRRL 25196</strain>
    </source>
</reference>
<keyword evidence="1" id="KW-0677">Repeat</keyword>
<evidence type="ECO:0000256" key="4">
    <source>
        <dbReference type="SAM" id="MobiDB-lite"/>
    </source>
</evidence>
<dbReference type="InterPro" id="IPR050745">
    <property type="entry name" value="Multifunctional_regulatory"/>
</dbReference>
<dbReference type="Pfam" id="PF13637">
    <property type="entry name" value="Ank_4"/>
    <property type="match status" value="1"/>
</dbReference>
<dbReference type="SUPFAM" id="SSF48403">
    <property type="entry name" value="Ankyrin repeat"/>
    <property type="match status" value="6"/>
</dbReference>
<accession>A0A8H5JB63</accession>
<evidence type="ECO:0000256" key="1">
    <source>
        <dbReference type="ARBA" id="ARBA00022737"/>
    </source>
</evidence>
<dbReference type="InterPro" id="IPR002110">
    <property type="entry name" value="Ankyrin_rpt"/>
</dbReference>
<dbReference type="SMART" id="SM00248">
    <property type="entry name" value="ANK"/>
    <property type="match status" value="17"/>
</dbReference>
<dbReference type="Gene3D" id="3.40.50.300">
    <property type="entry name" value="P-loop containing nucleotide triphosphate hydrolases"/>
    <property type="match status" value="1"/>
</dbReference>
<evidence type="ECO:0000313" key="7">
    <source>
        <dbReference type="Proteomes" id="UP000574317"/>
    </source>
</evidence>
<comment type="caution">
    <text evidence="6">The sequence shown here is derived from an EMBL/GenBank/DDBJ whole genome shotgun (WGS) entry which is preliminary data.</text>
</comment>
<dbReference type="PROSITE" id="PS50088">
    <property type="entry name" value="ANK_REPEAT"/>
    <property type="match status" value="3"/>
</dbReference>
<protein>
    <submittedName>
        <fullName evidence="6">Ankyrin</fullName>
    </submittedName>
</protein>
<name>A0A8H5JB63_9HYPO</name>
<gene>
    <name evidence="6" type="ORF">FNAPI_7633</name>
</gene>
<dbReference type="Gene3D" id="1.25.40.20">
    <property type="entry name" value="Ankyrin repeat-containing domain"/>
    <property type="match status" value="7"/>
</dbReference>
<keyword evidence="7" id="KW-1185">Reference proteome</keyword>
<dbReference type="InterPro" id="IPR027417">
    <property type="entry name" value="P-loop_NTPase"/>
</dbReference>
<dbReference type="Pfam" id="PF12796">
    <property type="entry name" value="Ank_2"/>
    <property type="match status" value="1"/>
</dbReference>
<dbReference type="PROSITE" id="PS50837">
    <property type="entry name" value="NACHT"/>
    <property type="match status" value="1"/>
</dbReference>
<feature type="repeat" description="ANK" evidence="3">
    <location>
        <begin position="1247"/>
        <end position="1279"/>
    </location>
</feature>
<dbReference type="PANTHER" id="PTHR24189:SF50">
    <property type="entry name" value="ANKYRIN REPEAT AND SOCS BOX PROTEIN 2"/>
    <property type="match status" value="1"/>
</dbReference>
<evidence type="ECO:0000259" key="5">
    <source>
        <dbReference type="PROSITE" id="PS50837"/>
    </source>
</evidence>
<keyword evidence="2 3" id="KW-0040">ANK repeat</keyword>
<feature type="compositionally biased region" description="Polar residues" evidence="4">
    <location>
        <begin position="1296"/>
        <end position="1306"/>
    </location>
</feature>